<comment type="caution">
    <text evidence="1">The sequence shown here is derived from an EMBL/GenBank/DDBJ whole genome shotgun (WGS) entry which is preliminary data.</text>
</comment>
<accession>A0ABV1VBJ9</accession>
<sequence>MVTDAQTLELFRFADAGQSVTAEVRYDAPWTVDEERYYPAEIVVQSDFVNGRVRLVVSPADLDEWERCLNALEAEEGAVWPAGDRSAWMDIVPDDPFEVTVHDSPSTQIAVLVLVDVTEDWLEENRILLERVRTALSAAPEARTV</sequence>
<keyword evidence="2" id="KW-1185">Reference proteome</keyword>
<dbReference type="RefSeq" id="WP_350715501.1">
    <property type="nucleotide sequence ID" value="NZ_JBEPCO010000002.1"/>
</dbReference>
<proteinExistence type="predicted"/>
<dbReference type="Proteomes" id="UP001490330">
    <property type="component" value="Unassembled WGS sequence"/>
</dbReference>
<evidence type="ECO:0000313" key="1">
    <source>
        <dbReference type="EMBL" id="MER6903846.1"/>
    </source>
</evidence>
<evidence type="ECO:0000313" key="2">
    <source>
        <dbReference type="Proteomes" id="UP001490330"/>
    </source>
</evidence>
<organism evidence="1 2">
    <name type="scientific">Streptomyces flaveolus</name>
    <dbReference type="NCBI Taxonomy" id="67297"/>
    <lineage>
        <taxon>Bacteria</taxon>
        <taxon>Bacillati</taxon>
        <taxon>Actinomycetota</taxon>
        <taxon>Actinomycetes</taxon>
        <taxon>Kitasatosporales</taxon>
        <taxon>Streptomycetaceae</taxon>
        <taxon>Streptomyces</taxon>
    </lineage>
</organism>
<dbReference type="Pfam" id="PF19384">
    <property type="entry name" value="DUF5959"/>
    <property type="match status" value="1"/>
</dbReference>
<name>A0ABV1VBJ9_9ACTN</name>
<dbReference type="InterPro" id="IPR046003">
    <property type="entry name" value="DUF5959"/>
</dbReference>
<dbReference type="EMBL" id="JBEPCV010000005">
    <property type="protein sequence ID" value="MER6903846.1"/>
    <property type="molecule type" value="Genomic_DNA"/>
</dbReference>
<reference evidence="1 2" key="1">
    <citation type="submission" date="2024-06" db="EMBL/GenBank/DDBJ databases">
        <title>The Natural Products Discovery Center: Release of the First 8490 Sequenced Strains for Exploring Actinobacteria Biosynthetic Diversity.</title>
        <authorList>
            <person name="Kalkreuter E."/>
            <person name="Kautsar S.A."/>
            <person name="Yang D."/>
            <person name="Bader C.D."/>
            <person name="Teijaro C.N."/>
            <person name="Fluegel L."/>
            <person name="Davis C.M."/>
            <person name="Simpson J.R."/>
            <person name="Lauterbach L."/>
            <person name="Steele A.D."/>
            <person name="Gui C."/>
            <person name="Meng S."/>
            <person name="Li G."/>
            <person name="Viehrig K."/>
            <person name="Ye F."/>
            <person name="Su P."/>
            <person name="Kiefer A.F."/>
            <person name="Nichols A."/>
            <person name="Cepeda A.J."/>
            <person name="Yan W."/>
            <person name="Fan B."/>
            <person name="Jiang Y."/>
            <person name="Adhikari A."/>
            <person name="Zheng C.-J."/>
            <person name="Schuster L."/>
            <person name="Cowan T.M."/>
            <person name="Smanski M.J."/>
            <person name="Chevrette M.G."/>
            <person name="De Carvalho L.P.S."/>
            <person name="Shen B."/>
        </authorList>
    </citation>
    <scope>NUCLEOTIDE SEQUENCE [LARGE SCALE GENOMIC DNA]</scope>
    <source>
        <strain evidence="1 2">NPDC000632</strain>
    </source>
</reference>
<gene>
    <name evidence="1" type="ORF">ABT322_08670</name>
</gene>
<protein>
    <submittedName>
        <fullName evidence="1">DUF5959 family protein</fullName>
    </submittedName>
</protein>